<proteinExistence type="predicted"/>
<dbReference type="CDD" id="cd01949">
    <property type="entry name" value="GGDEF"/>
    <property type="match status" value="1"/>
</dbReference>
<gene>
    <name evidence="4" type="ORF">FOZ74_14860</name>
</gene>
<dbReference type="EC" id="2.7.7.65" evidence="1"/>
<dbReference type="RefSeq" id="WP_146913786.1">
    <property type="nucleotide sequence ID" value="NZ_CP042344.1"/>
</dbReference>
<dbReference type="Pfam" id="PF00990">
    <property type="entry name" value="GGDEF"/>
    <property type="match status" value="1"/>
</dbReference>
<comment type="catalytic activity">
    <reaction evidence="2">
        <text>2 GTP = 3',3'-c-di-GMP + 2 diphosphate</text>
        <dbReference type="Rhea" id="RHEA:24898"/>
        <dbReference type="ChEBI" id="CHEBI:33019"/>
        <dbReference type="ChEBI" id="CHEBI:37565"/>
        <dbReference type="ChEBI" id="CHEBI:58805"/>
        <dbReference type="EC" id="2.7.7.65"/>
    </reaction>
</comment>
<dbReference type="KEGG" id="cof:FOZ74_14860"/>
<dbReference type="SUPFAM" id="SSF55073">
    <property type="entry name" value="Nucleotide cyclase"/>
    <property type="match status" value="1"/>
</dbReference>
<evidence type="ECO:0000313" key="5">
    <source>
        <dbReference type="Proteomes" id="UP000321199"/>
    </source>
</evidence>
<dbReference type="InterPro" id="IPR029787">
    <property type="entry name" value="Nucleotide_cyclase"/>
</dbReference>
<dbReference type="GO" id="GO:0052621">
    <property type="term" value="F:diguanylate cyclase activity"/>
    <property type="evidence" value="ECO:0007669"/>
    <property type="project" value="UniProtKB-EC"/>
</dbReference>
<dbReference type="GO" id="GO:0043709">
    <property type="term" value="P:cell adhesion involved in single-species biofilm formation"/>
    <property type="evidence" value="ECO:0007669"/>
    <property type="project" value="TreeGrafter"/>
</dbReference>
<dbReference type="EMBL" id="CP042344">
    <property type="protein sequence ID" value="QEA14205.1"/>
    <property type="molecule type" value="Genomic_DNA"/>
</dbReference>
<dbReference type="InterPro" id="IPR043128">
    <property type="entry name" value="Rev_trsase/Diguanyl_cyclase"/>
</dbReference>
<evidence type="ECO:0000259" key="3">
    <source>
        <dbReference type="PROSITE" id="PS50887"/>
    </source>
</evidence>
<name>A0A5B8S0L3_9BURK</name>
<dbReference type="PANTHER" id="PTHR45138">
    <property type="entry name" value="REGULATORY COMPONENTS OF SENSORY TRANSDUCTION SYSTEM"/>
    <property type="match status" value="1"/>
</dbReference>
<dbReference type="PANTHER" id="PTHR45138:SF9">
    <property type="entry name" value="DIGUANYLATE CYCLASE DGCM-RELATED"/>
    <property type="match status" value="1"/>
</dbReference>
<dbReference type="InterPro" id="IPR000160">
    <property type="entry name" value="GGDEF_dom"/>
</dbReference>
<accession>A0A5B8S0L3</accession>
<keyword evidence="5" id="KW-1185">Reference proteome</keyword>
<protein>
    <recommendedName>
        <fullName evidence="1">diguanylate cyclase</fullName>
        <ecNumber evidence="1">2.7.7.65</ecNumber>
    </recommendedName>
</protein>
<dbReference type="PROSITE" id="PS50887">
    <property type="entry name" value="GGDEF"/>
    <property type="match status" value="1"/>
</dbReference>
<dbReference type="SMART" id="SM00267">
    <property type="entry name" value="GGDEF"/>
    <property type="match status" value="1"/>
</dbReference>
<dbReference type="GO" id="GO:0005886">
    <property type="term" value="C:plasma membrane"/>
    <property type="evidence" value="ECO:0007669"/>
    <property type="project" value="TreeGrafter"/>
</dbReference>
<reference evidence="4 5" key="1">
    <citation type="submission" date="2019-07" db="EMBL/GenBank/DDBJ databases">
        <title>Complete genome sequence of Comamonas sp. NLF 7-7 isolated from livestock.</title>
        <authorList>
            <person name="Kim D.H."/>
            <person name="Kim J.G."/>
        </authorList>
    </citation>
    <scope>NUCLEOTIDE SEQUENCE [LARGE SCALE GENOMIC DNA]</scope>
    <source>
        <strain evidence="4 5">NLF 7-7</strain>
    </source>
</reference>
<dbReference type="Gene3D" id="3.30.70.270">
    <property type="match status" value="1"/>
</dbReference>
<evidence type="ECO:0000313" key="4">
    <source>
        <dbReference type="EMBL" id="QEA14205.1"/>
    </source>
</evidence>
<dbReference type="AlphaFoldDB" id="A0A5B8S0L3"/>
<dbReference type="OrthoDB" id="9813903at2"/>
<organism evidence="4 5">
    <name type="scientific">Comamonas flocculans</name>
    <dbReference type="NCBI Taxonomy" id="2597701"/>
    <lineage>
        <taxon>Bacteria</taxon>
        <taxon>Pseudomonadati</taxon>
        <taxon>Pseudomonadota</taxon>
        <taxon>Betaproteobacteria</taxon>
        <taxon>Burkholderiales</taxon>
        <taxon>Comamonadaceae</taxon>
        <taxon>Comamonas</taxon>
    </lineage>
</organism>
<dbReference type="FunFam" id="3.30.70.270:FF:000001">
    <property type="entry name" value="Diguanylate cyclase domain protein"/>
    <property type="match status" value="1"/>
</dbReference>
<sequence>MDSGDLRLATAHALVTETLGDCLPPVSSGSAHYLQALIDALCELSLKDPLTGLHNRRFFDAAIESEIDRVARTGEAALLLMLDIDHFKRVNDAHGHLVGDLVLQTVAHTIRGCMRPMDTVARYGGEEFAIILPACQLSFGARVAERLCEAIAAAPIALTPTQQLGVSVSVGGAYAIPWIRSTPKLWIERADLQLYHAKEAGRNRVSIEEPRDSTVTADEKNMLLAPLYTSSAWGELSSNQTPPHGSAH</sequence>
<dbReference type="GO" id="GO:1902201">
    <property type="term" value="P:negative regulation of bacterial-type flagellum-dependent cell motility"/>
    <property type="evidence" value="ECO:0007669"/>
    <property type="project" value="TreeGrafter"/>
</dbReference>
<dbReference type="Proteomes" id="UP000321199">
    <property type="component" value="Chromosome"/>
</dbReference>
<dbReference type="NCBIfam" id="TIGR00254">
    <property type="entry name" value="GGDEF"/>
    <property type="match status" value="1"/>
</dbReference>
<evidence type="ECO:0000256" key="2">
    <source>
        <dbReference type="ARBA" id="ARBA00034247"/>
    </source>
</evidence>
<dbReference type="InterPro" id="IPR050469">
    <property type="entry name" value="Diguanylate_Cyclase"/>
</dbReference>
<feature type="domain" description="GGDEF" evidence="3">
    <location>
        <begin position="75"/>
        <end position="210"/>
    </location>
</feature>
<evidence type="ECO:0000256" key="1">
    <source>
        <dbReference type="ARBA" id="ARBA00012528"/>
    </source>
</evidence>